<dbReference type="InterPro" id="IPR010730">
    <property type="entry name" value="HET"/>
</dbReference>
<dbReference type="PANTHER" id="PTHR24148">
    <property type="entry name" value="ANKYRIN REPEAT DOMAIN-CONTAINING PROTEIN 39 HOMOLOG-RELATED"/>
    <property type="match status" value="1"/>
</dbReference>
<dbReference type="Proteomes" id="UP000676310">
    <property type="component" value="Unassembled WGS sequence"/>
</dbReference>
<dbReference type="InterPro" id="IPR052895">
    <property type="entry name" value="HetReg/Transcr_Mod"/>
</dbReference>
<proteinExistence type="predicted"/>
<organism evidence="2 3">
    <name type="scientific">Alternaria atra</name>
    <dbReference type="NCBI Taxonomy" id="119953"/>
    <lineage>
        <taxon>Eukaryota</taxon>
        <taxon>Fungi</taxon>
        <taxon>Dikarya</taxon>
        <taxon>Ascomycota</taxon>
        <taxon>Pezizomycotina</taxon>
        <taxon>Dothideomycetes</taxon>
        <taxon>Pleosporomycetidae</taxon>
        <taxon>Pleosporales</taxon>
        <taxon>Pleosporineae</taxon>
        <taxon>Pleosporaceae</taxon>
        <taxon>Alternaria</taxon>
        <taxon>Alternaria sect. Ulocladioides</taxon>
    </lineage>
</organism>
<accession>A0A8J2ICH9</accession>
<dbReference type="RefSeq" id="XP_043174680.1">
    <property type="nucleotide sequence ID" value="XM_043318745.1"/>
</dbReference>
<name>A0A8J2ICH9_9PLEO</name>
<gene>
    <name evidence="2" type="ORF">ALTATR162_LOCUS11103</name>
</gene>
<reference evidence="2" key="1">
    <citation type="submission" date="2021-05" db="EMBL/GenBank/DDBJ databases">
        <authorList>
            <person name="Stam R."/>
        </authorList>
    </citation>
    <scope>NUCLEOTIDE SEQUENCE</scope>
    <source>
        <strain evidence="2">CS162</strain>
    </source>
</reference>
<evidence type="ECO:0000259" key="1">
    <source>
        <dbReference type="Pfam" id="PF06985"/>
    </source>
</evidence>
<dbReference type="EMBL" id="CAJRGZ010000030">
    <property type="protein sequence ID" value="CAG5184830.1"/>
    <property type="molecule type" value="Genomic_DNA"/>
</dbReference>
<keyword evidence="3" id="KW-1185">Reference proteome</keyword>
<dbReference type="Pfam" id="PF06985">
    <property type="entry name" value="HET"/>
    <property type="match status" value="1"/>
</dbReference>
<feature type="domain" description="Heterokaryon incompatibility" evidence="1">
    <location>
        <begin position="131"/>
        <end position="282"/>
    </location>
</feature>
<comment type="caution">
    <text evidence="2">The sequence shown here is derived from an EMBL/GenBank/DDBJ whole genome shotgun (WGS) entry which is preliminary data.</text>
</comment>
<dbReference type="OrthoDB" id="2157530at2759"/>
<protein>
    <recommendedName>
        <fullName evidence="1">Heterokaryon incompatibility domain-containing protein</fullName>
    </recommendedName>
</protein>
<sequence length="665" mass="75217">MKEVLVVGWRRLFQGDMWYLRVQAAVFIIFYLGTCHTHTKSKSQERRKSQHDELGWTCLPSVRNFRALLNNATAKILPNFLRSQFVTKTYQYEKLSSASHTRHLTLLPAQDSNDSLKIVLGSACPEDCPPFEAVSYVWGSDQKVSQVYCRKHVIPITASLDAVLRCLRLPNAERTIWVDAICINQADIGERSQQVAMMGRIYAVGERTIIHLGTDPDGHAEAVASLLEEITQQIEHQGGSLIDSRFVPQLAMDDPLSTDQRWKSYKIMVAHDWFSRTWTVQEAALGDDPYILWGTRKIPWLRVTGVNQWLLSKARHVWFHLKPWLNDVHGRGFWMEEFPMPNFVETLARAKTLHCKNDRDRIYGFLGSPKAIVGPEKEIVLVPDYAKEYRKIYQDFAVSWLSKTQDLALLSAIEHRDDTIRSDVPSWVPRWDVTLSTNYYGLFSPGFDASKGFPVTPPDPTFGDELRVTGVVFDTITWRSDMLPNDEEWAAPGLGIEKELVDAWKYLAELQAPGSHLPYVLAFVRTLCRQAYGDDTLGFHPDEAAFALALCRQSLCFGDVDESDLEKAAIGGNAEAFTTHAGIWAGQRSIMLTKTGRYALASAITQKGDECCIFTGMPVPVVVRPAEELERYEFIGEAFVLGMMHGELHDQQAVSGIEVQRMILV</sequence>
<dbReference type="GeneID" id="67011339"/>
<dbReference type="PANTHER" id="PTHR24148:SF64">
    <property type="entry name" value="HETEROKARYON INCOMPATIBILITY DOMAIN-CONTAINING PROTEIN"/>
    <property type="match status" value="1"/>
</dbReference>
<evidence type="ECO:0000313" key="3">
    <source>
        <dbReference type="Proteomes" id="UP000676310"/>
    </source>
</evidence>
<evidence type="ECO:0000313" key="2">
    <source>
        <dbReference type="EMBL" id="CAG5184830.1"/>
    </source>
</evidence>
<dbReference type="Pfam" id="PF26639">
    <property type="entry name" value="Het-6_barrel"/>
    <property type="match status" value="1"/>
</dbReference>
<dbReference type="AlphaFoldDB" id="A0A8J2ICH9"/>